<gene>
    <name evidence="7" type="ORF">CY34DRAFT_806524</name>
</gene>
<keyword evidence="4" id="KW-0175">Coiled coil</keyword>
<dbReference type="GO" id="GO:0042273">
    <property type="term" value="P:ribosomal large subunit biogenesis"/>
    <property type="evidence" value="ECO:0007669"/>
    <property type="project" value="TreeGrafter"/>
</dbReference>
<dbReference type="Proteomes" id="UP000054485">
    <property type="component" value="Unassembled WGS sequence"/>
</dbReference>
<dbReference type="Pfam" id="PF05890">
    <property type="entry name" value="Ebp2"/>
    <property type="match status" value="1"/>
</dbReference>
<comment type="similarity">
    <text evidence="2">Belongs to the EBP2 family.</text>
</comment>
<organism evidence="7 8">
    <name type="scientific">Suillus luteus UH-Slu-Lm8-n1</name>
    <dbReference type="NCBI Taxonomy" id="930992"/>
    <lineage>
        <taxon>Eukaryota</taxon>
        <taxon>Fungi</taxon>
        <taxon>Dikarya</taxon>
        <taxon>Basidiomycota</taxon>
        <taxon>Agaricomycotina</taxon>
        <taxon>Agaricomycetes</taxon>
        <taxon>Agaricomycetidae</taxon>
        <taxon>Boletales</taxon>
        <taxon>Suillineae</taxon>
        <taxon>Suillaceae</taxon>
        <taxon>Suillus</taxon>
    </lineage>
</organism>
<evidence type="ECO:0000256" key="6">
    <source>
        <dbReference type="SAM" id="MobiDB-lite"/>
    </source>
</evidence>
<dbReference type="AlphaFoldDB" id="A0A0D0AST1"/>
<dbReference type="GO" id="GO:0030687">
    <property type="term" value="C:preribosome, large subunit precursor"/>
    <property type="evidence" value="ECO:0007669"/>
    <property type="project" value="TreeGrafter"/>
</dbReference>
<evidence type="ECO:0000256" key="2">
    <source>
        <dbReference type="ARBA" id="ARBA00007336"/>
    </source>
</evidence>
<evidence type="ECO:0000256" key="5">
    <source>
        <dbReference type="ARBA" id="ARBA00023242"/>
    </source>
</evidence>
<dbReference type="GO" id="GO:0034399">
    <property type="term" value="C:nuclear periphery"/>
    <property type="evidence" value="ECO:0007669"/>
    <property type="project" value="TreeGrafter"/>
</dbReference>
<dbReference type="STRING" id="930992.A0A0D0AST1"/>
<keyword evidence="8" id="KW-1185">Reference proteome</keyword>
<dbReference type="HOGENOM" id="CLU_036007_0_1_1"/>
<dbReference type="FunCoup" id="A0A0D0AST1">
    <property type="interactions" value="544"/>
</dbReference>
<dbReference type="GO" id="GO:0005730">
    <property type="term" value="C:nucleolus"/>
    <property type="evidence" value="ECO:0007669"/>
    <property type="project" value="UniProtKB-SubCell"/>
</dbReference>
<feature type="compositionally biased region" description="Acidic residues" evidence="6">
    <location>
        <begin position="119"/>
        <end position="129"/>
    </location>
</feature>
<sequence length="405" mass="44693">MSADARRIKGGPSMKKQKSKSELSAPKQKAKQPAKIKSPPPAKPSPTDDDHAESEGMEEEGSGSDGEENDEEAMQKLMELLGEDGFDDLDDLDEGSAHDSEEEVEEAEDEENSEHGSEADSDGSEDEEELVALDDLEDGHIDEDVVPQQKVEIDNTVALRRIRETFQLDPSLPWTDTLVISYPQAIEVDVDDDLNRELAFYKQALHAANTARTLAATHSLPFTRPSDYFAEMVKSDAHMERLRSRLLDERAGIKKSEEKRREREGKKFGKQVQMEKLKERERSKKDMEERLKGLKRKRKGALENAEADGADGDAFDIAVEDAIADRPAKHAKGPGGKKMARNARDQKFGFGGQGRRSKQNTKASTDNFDSAPGKRGGHGPKGARGSAGGSKRPGKSKRVASRSRK</sequence>
<evidence type="ECO:0000256" key="4">
    <source>
        <dbReference type="ARBA" id="ARBA00023054"/>
    </source>
</evidence>
<feature type="region of interest" description="Disordered" evidence="6">
    <location>
        <begin position="325"/>
        <end position="405"/>
    </location>
</feature>
<name>A0A0D0AST1_9AGAM</name>
<feature type="compositionally biased region" description="Acidic residues" evidence="6">
    <location>
        <begin position="50"/>
        <end position="72"/>
    </location>
</feature>
<dbReference type="InterPro" id="IPR008610">
    <property type="entry name" value="Ebp2"/>
</dbReference>
<dbReference type="InParanoid" id="A0A0D0AST1"/>
<feature type="compositionally biased region" description="Acidic residues" evidence="6">
    <location>
        <begin position="81"/>
        <end position="112"/>
    </location>
</feature>
<dbReference type="PANTHER" id="PTHR13028:SF0">
    <property type="entry name" value="RRNA-PROCESSING PROTEIN EBP2-RELATED"/>
    <property type="match status" value="1"/>
</dbReference>
<accession>A0A0D0AST1</accession>
<evidence type="ECO:0008006" key="9">
    <source>
        <dbReference type="Google" id="ProtNLM"/>
    </source>
</evidence>
<evidence type="ECO:0000256" key="1">
    <source>
        <dbReference type="ARBA" id="ARBA00004604"/>
    </source>
</evidence>
<keyword evidence="5" id="KW-0539">Nucleus</keyword>
<dbReference type="GO" id="GO:0006364">
    <property type="term" value="P:rRNA processing"/>
    <property type="evidence" value="ECO:0007669"/>
    <property type="project" value="TreeGrafter"/>
</dbReference>
<feature type="compositionally biased region" description="Basic residues" evidence="6">
    <location>
        <begin position="392"/>
        <end position="405"/>
    </location>
</feature>
<feature type="region of interest" description="Disordered" evidence="6">
    <location>
        <begin position="1"/>
        <end position="129"/>
    </location>
</feature>
<protein>
    <recommendedName>
        <fullName evidence="9">rRNA-processing protein EBP2</fullName>
    </recommendedName>
</protein>
<feature type="region of interest" description="Disordered" evidence="6">
    <location>
        <begin position="254"/>
        <end position="292"/>
    </location>
</feature>
<reference evidence="8" key="2">
    <citation type="submission" date="2015-01" db="EMBL/GenBank/DDBJ databases">
        <title>Evolutionary Origins and Diversification of the Mycorrhizal Mutualists.</title>
        <authorList>
            <consortium name="DOE Joint Genome Institute"/>
            <consortium name="Mycorrhizal Genomics Consortium"/>
            <person name="Kohler A."/>
            <person name="Kuo A."/>
            <person name="Nagy L.G."/>
            <person name="Floudas D."/>
            <person name="Copeland A."/>
            <person name="Barry K.W."/>
            <person name="Cichocki N."/>
            <person name="Veneault-Fourrey C."/>
            <person name="LaButti K."/>
            <person name="Lindquist E.A."/>
            <person name="Lipzen A."/>
            <person name="Lundell T."/>
            <person name="Morin E."/>
            <person name="Murat C."/>
            <person name="Riley R."/>
            <person name="Ohm R."/>
            <person name="Sun H."/>
            <person name="Tunlid A."/>
            <person name="Henrissat B."/>
            <person name="Grigoriev I.V."/>
            <person name="Hibbett D.S."/>
            <person name="Martin F."/>
        </authorList>
    </citation>
    <scope>NUCLEOTIDE SEQUENCE [LARGE SCALE GENOMIC DNA]</scope>
    <source>
        <strain evidence="8">UH-Slu-Lm8-n1</strain>
    </source>
</reference>
<reference evidence="7 8" key="1">
    <citation type="submission" date="2014-04" db="EMBL/GenBank/DDBJ databases">
        <authorList>
            <consortium name="DOE Joint Genome Institute"/>
            <person name="Kuo A."/>
            <person name="Ruytinx J."/>
            <person name="Rineau F."/>
            <person name="Colpaert J."/>
            <person name="Kohler A."/>
            <person name="Nagy L.G."/>
            <person name="Floudas D."/>
            <person name="Copeland A."/>
            <person name="Barry K.W."/>
            <person name="Cichocki N."/>
            <person name="Veneault-Fourrey C."/>
            <person name="LaButti K."/>
            <person name="Lindquist E.A."/>
            <person name="Lipzen A."/>
            <person name="Lundell T."/>
            <person name="Morin E."/>
            <person name="Murat C."/>
            <person name="Sun H."/>
            <person name="Tunlid A."/>
            <person name="Henrissat B."/>
            <person name="Grigoriev I.V."/>
            <person name="Hibbett D.S."/>
            <person name="Martin F."/>
            <person name="Nordberg H.P."/>
            <person name="Cantor M.N."/>
            <person name="Hua S.X."/>
        </authorList>
    </citation>
    <scope>NUCLEOTIDE SEQUENCE [LARGE SCALE GENOMIC DNA]</scope>
    <source>
        <strain evidence="7 8">UH-Slu-Lm8-n1</strain>
    </source>
</reference>
<dbReference type="EMBL" id="KN835281">
    <property type="protein sequence ID" value="KIK41044.1"/>
    <property type="molecule type" value="Genomic_DNA"/>
</dbReference>
<evidence type="ECO:0000256" key="3">
    <source>
        <dbReference type="ARBA" id="ARBA00022517"/>
    </source>
</evidence>
<comment type="subcellular location">
    <subcellularLocation>
        <location evidence="1">Nucleus</location>
        <location evidence="1">Nucleolus</location>
    </subcellularLocation>
</comment>
<keyword evidence="3" id="KW-0690">Ribosome biogenesis</keyword>
<evidence type="ECO:0000313" key="8">
    <source>
        <dbReference type="Proteomes" id="UP000054485"/>
    </source>
</evidence>
<feature type="compositionally biased region" description="Gly residues" evidence="6">
    <location>
        <begin position="379"/>
        <end position="388"/>
    </location>
</feature>
<proteinExistence type="inferred from homology"/>
<dbReference type="OrthoDB" id="443772at2759"/>
<evidence type="ECO:0000313" key="7">
    <source>
        <dbReference type="EMBL" id="KIK41044.1"/>
    </source>
</evidence>
<dbReference type="PANTHER" id="PTHR13028">
    <property type="entry name" value="RRNA PROCESSING PROTEIN EBNA1-BINDING PROTEIN-RELATED"/>
    <property type="match status" value="1"/>
</dbReference>